<evidence type="ECO:0000313" key="5">
    <source>
        <dbReference type="Proteomes" id="UP001651158"/>
    </source>
</evidence>
<reference evidence="4 5" key="1">
    <citation type="journal article" date="2022" name="Front. Cell. Infect. Microbiol.">
        <title>The Genomes of Two Strains of Taenia crassiceps the Animal Model for the Study of Human Cysticercosis.</title>
        <authorList>
            <person name="Bobes R.J."/>
            <person name="Estrada K."/>
            <person name="Rios-Valencia D.G."/>
            <person name="Calderon-Gallegos A."/>
            <person name="de la Torre P."/>
            <person name="Carrero J.C."/>
            <person name="Sanchez-Flores A."/>
            <person name="Laclette J.P."/>
        </authorList>
    </citation>
    <scope>NUCLEOTIDE SEQUENCE [LARGE SCALE GENOMIC DNA]</scope>
    <source>
        <strain evidence="4">WFUcys</strain>
    </source>
</reference>
<keyword evidence="2" id="KW-0677">Repeat</keyword>
<accession>A0ABR4Q5M5</accession>
<dbReference type="Gene3D" id="3.30.710.10">
    <property type="entry name" value="Potassium Channel Kv1.1, Chain A"/>
    <property type="match status" value="1"/>
</dbReference>
<proteinExistence type="predicted"/>
<dbReference type="InterPro" id="IPR000210">
    <property type="entry name" value="BTB/POZ_dom"/>
</dbReference>
<dbReference type="SMART" id="SM00225">
    <property type="entry name" value="BTB"/>
    <property type="match status" value="1"/>
</dbReference>
<dbReference type="Proteomes" id="UP001651158">
    <property type="component" value="Unassembled WGS sequence"/>
</dbReference>
<dbReference type="PANTHER" id="PTHR24412">
    <property type="entry name" value="KELCH PROTEIN"/>
    <property type="match status" value="1"/>
</dbReference>
<keyword evidence="1" id="KW-0880">Kelch repeat</keyword>
<dbReference type="InterPro" id="IPR015915">
    <property type="entry name" value="Kelch-typ_b-propeller"/>
</dbReference>
<protein>
    <submittedName>
        <fullName evidence="4">Kelch-like protein 7</fullName>
    </submittedName>
</protein>
<dbReference type="InterPro" id="IPR006652">
    <property type="entry name" value="Kelch_1"/>
</dbReference>
<dbReference type="PANTHER" id="PTHR24412:SF489">
    <property type="entry name" value="RING FINGER DOMAIN AND KELCH REPEAT-CONTAINING PROTEIN DDB_G0271372"/>
    <property type="match status" value="1"/>
</dbReference>
<comment type="caution">
    <text evidence="4">The sequence shown here is derived from an EMBL/GenBank/DDBJ whole genome shotgun (WGS) entry which is preliminary data.</text>
</comment>
<dbReference type="EMBL" id="JAKROA010000010">
    <property type="protein sequence ID" value="KAL5104814.1"/>
    <property type="molecule type" value="Genomic_DNA"/>
</dbReference>
<name>A0ABR4Q5M5_9CEST</name>
<dbReference type="SUPFAM" id="SSF117281">
    <property type="entry name" value="Kelch motif"/>
    <property type="match status" value="1"/>
</dbReference>
<evidence type="ECO:0000256" key="2">
    <source>
        <dbReference type="ARBA" id="ARBA00022737"/>
    </source>
</evidence>
<dbReference type="Pfam" id="PF01344">
    <property type="entry name" value="Kelch_1"/>
    <property type="match status" value="1"/>
</dbReference>
<dbReference type="Pfam" id="PF00651">
    <property type="entry name" value="BTB"/>
    <property type="match status" value="1"/>
</dbReference>
<dbReference type="SUPFAM" id="SSF54695">
    <property type="entry name" value="POZ domain"/>
    <property type="match status" value="1"/>
</dbReference>
<feature type="domain" description="BTB" evidence="3">
    <location>
        <begin position="32"/>
        <end position="96"/>
    </location>
</feature>
<keyword evidence="5" id="KW-1185">Reference proteome</keyword>
<organism evidence="4 5">
    <name type="scientific">Taenia crassiceps</name>
    <dbReference type="NCBI Taxonomy" id="6207"/>
    <lineage>
        <taxon>Eukaryota</taxon>
        <taxon>Metazoa</taxon>
        <taxon>Spiralia</taxon>
        <taxon>Lophotrochozoa</taxon>
        <taxon>Platyhelminthes</taxon>
        <taxon>Cestoda</taxon>
        <taxon>Eucestoda</taxon>
        <taxon>Cyclophyllidea</taxon>
        <taxon>Taeniidae</taxon>
        <taxon>Taenia</taxon>
    </lineage>
</organism>
<gene>
    <name evidence="4" type="ORF">TcWFU_000532</name>
</gene>
<evidence type="ECO:0000259" key="3">
    <source>
        <dbReference type="PROSITE" id="PS50097"/>
    </source>
</evidence>
<dbReference type="Gene3D" id="2.120.10.80">
    <property type="entry name" value="Kelch-type beta propeller"/>
    <property type="match status" value="1"/>
</dbReference>
<dbReference type="PROSITE" id="PS50097">
    <property type="entry name" value="BTB"/>
    <property type="match status" value="1"/>
</dbReference>
<sequence>MTETDGIKYGNEETGWVKCLRFEDLRRRGKLLDLKIVTRERREISVHRMVLALRFPLMENELPVEANSCLTMTRFSADIVEEALSYAYTGVVQINSDNVLRLFLLAVTLGCDIIMDWCVDFLSSRLSPDNVAEIWAVANSTLHERLLTLCLPVIRVHLEKLVTNPIFSAFMEPKGMAILLCDPLVETTNEGKVEVNTLKQWAICCWLDNSCPAESPSYRVDRFQRLISSLNLRVLSLGILSTLREMAAELNTSNEHKEQIDDALRGLECIPAPCTTSSSKSLLRRNVLAFGAFNKQGRSYILRDVPELESGPDVRFPLPYQEGSALVYAKNWICATGGSFPSGSLEVDLLNLDSGELIKGPRMQTARIFHAAVATDSLIFVFGGRNIERKESDSSCEVFDFVEWSSLPNMLTACDSSVAVVVPGEGVLVVGGVSSGSWNTTAQLLCGNVEGARDQEWSWRHLPSMLQSRRYPAGTYFNGHVFVAGGNCTGSIDVERLCLPQKANASPQWTIVHDWAVGVEHNSVTSEARPETAEDEFITLSFMQASESISLDQVCCCCCFMS</sequence>
<evidence type="ECO:0000313" key="4">
    <source>
        <dbReference type="EMBL" id="KAL5104814.1"/>
    </source>
</evidence>
<dbReference type="InterPro" id="IPR011333">
    <property type="entry name" value="SKP1/BTB/POZ_sf"/>
</dbReference>
<evidence type="ECO:0000256" key="1">
    <source>
        <dbReference type="ARBA" id="ARBA00022441"/>
    </source>
</evidence>